<proteinExistence type="predicted"/>
<organism evidence="2 3">
    <name type="scientific">Dreissena polymorpha</name>
    <name type="common">Zebra mussel</name>
    <name type="synonym">Mytilus polymorpha</name>
    <dbReference type="NCBI Taxonomy" id="45954"/>
    <lineage>
        <taxon>Eukaryota</taxon>
        <taxon>Metazoa</taxon>
        <taxon>Spiralia</taxon>
        <taxon>Lophotrochozoa</taxon>
        <taxon>Mollusca</taxon>
        <taxon>Bivalvia</taxon>
        <taxon>Autobranchia</taxon>
        <taxon>Heteroconchia</taxon>
        <taxon>Euheterodonta</taxon>
        <taxon>Imparidentia</taxon>
        <taxon>Neoheterodontei</taxon>
        <taxon>Myida</taxon>
        <taxon>Dreissenoidea</taxon>
        <taxon>Dreissenidae</taxon>
        <taxon>Dreissena</taxon>
    </lineage>
</organism>
<feature type="region of interest" description="Disordered" evidence="1">
    <location>
        <begin position="1"/>
        <end position="20"/>
    </location>
</feature>
<accession>A0A9D4CS91</accession>
<protein>
    <submittedName>
        <fullName evidence="2">Uncharacterized protein</fullName>
    </submittedName>
</protein>
<feature type="region of interest" description="Disordered" evidence="1">
    <location>
        <begin position="54"/>
        <end position="92"/>
    </location>
</feature>
<name>A0A9D4CS91_DREPO</name>
<dbReference type="AlphaFoldDB" id="A0A9D4CS91"/>
<comment type="caution">
    <text evidence="2">The sequence shown here is derived from an EMBL/GenBank/DDBJ whole genome shotgun (WGS) entry which is preliminary data.</text>
</comment>
<keyword evidence="3" id="KW-1185">Reference proteome</keyword>
<evidence type="ECO:0000256" key="1">
    <source>
        <dbReference type="SAM" id="MobiDB-lite"/>
    </source>
</evidence>
<sequence length="92" mass="10220">MGFNGFPGPLGRGKTHADPFSVAHVRPRTSKGIMYLLLLNLAWLHATRPFKKLEGRSRGRPSYLVGQSRSLSELTRQRKSSQSVNSRSVRAG</sequence>
<feature type="compositionally biased region" description="Polar residues" evidence="1">
    <location>
        <begin position="65"/>
        <end position="92"/>
    </location>
</feature>
<reference evidence="2" key="1">
    <citation type="journal article" date="2019" name="bioRxiv">
        <title>The Genome of the Zebra Mussel, Dreissena polymorpha: A Resource for Invasive Species Research.</title>
        <authorList>
            <person name="McCartney M.A."/>
            <person name="Auch B."/>
            <person name="Kono T."/>
            <person name="Mallez S."/>
            <person name="Zhang Y."/>
            <person name="Obille A."/>
            <person name="Becker A."/>
            <person name="Abrahante J.E."/>
            <person name="Garbe J."/>
            <person name="Badalamenti J.P."/>
            <person name="Herman A."/>
            <person name="Mangelson H."/>
            <person name="Liachko I."/>
            <person name="Sullivan S."/>
            <person name="Sone E.D."/>
            <person name="Koren S."/>
            <person name="Silverstein K.A.T."/>
            <person name="Beckman K.B."/>
            <person name="Gohl D.M."/>
        </authorList>
    </citation>
    <scope>NUCLEOTIDE SEQUENCE</scope>
    <source>
        <strain evidence="2">Duluth1</strain>
        <tissue evidence="2">Whole animal</tissue>
    </source>
</reference>
<dbReference type="EMBL" id="JAIWYP010000012">
    <property type="protein sequence ID" value="KAH3729697.1"/>
    <property type="molecule type" value="Genomic_DNA"/>
</dbReference>
<dbReference type="Proteomes" id="UP000828390">
    <property type="component" value="Unassembled WGS sequence"/>
</dbReference>
<evidence type="ECO:0000313" key="3">
    <source>
        <dbReference type="Proteomes" id="UP000828390"/>
    </source>
</evidence>
<gene>
    <name evidence="2" type="ORF">DPMN_055675</name>
</gene>
<evidence type="ECO:0000313" key="2">
    <source>
        <dbReference type="EMBL" id="KAH3729697.1"/>
    </source>
</evidence>
<reference evidence="2" key="2">
    <citation type="submission" date="2020-11" db="EMBL/GenBank/DDBJ databases">
        <authorList>
            <person name="McCartney M.A."/>
            <person name="Auch B."/>
            <person name="Kono T."/>
            <person name="Mallez S."/>
            <person name="Becker A."/>
            <person name="Gohl D.M."/>
            <person name="Silverstein K.A.T."/>
            <person name="Koren S."/>
            <person name="Bechman K.B."/>
            <person name="Herman A."/>
            <person name="Abrahante J.E."/>
            <person name="Garbe J."/>
        </authorList>
    </citation>
    <scope>NUCLEOTIDE SEQUENCE</scope>
    <source>
        <strain evidence="2">Duluth1</strain>
        <tissue evidence="2">Whole animal</tissue>
    </source>
</reference>